<dbReference type="GO" id="GO:0005576">
    <property type="term" value="C:extracellular region"/>
    <property type="evidence" value="ECO:0007669"/>
    <property type="project" value="UniProtKB-SubCell"/>
</dbReference>
<feature type="disulfide bond" evidence="12">
    <location>
        <begin position="337"/>
        <end position="398"/>
    </location>
</feature>
<dbReference type="InterPro" id="IPR001190">
    <property type="entry name" value="SRCR"/>
</dbReference>
<dbReference type="PROSITE" id="PS00021">
    <property type="entry name" value="KRINGLE_1"/>
    <property type="match status" value="1"/>
</dbReference>
<dbReference type="PROSITE" id="PS50287">
    <property type="entry name" value="SRCR_2"/>
    <property type="match status" value="4"/>
</dbReference>
<dbReference type="SUPFAM" id="SSF56487">
    <property type="entry name" value="SRCR-like"/>
    <property type="match status" value="4"/>
</dbReference>
<dbReference type="CDD" id="cd00190">
    <property type="entry name" value="Tryp_SPc"/>
    <property type="match status" value="1"/>
</dbReference>
<dbReference type="SUPFAM" id="SSF50494">
    <property type="entry name" value="Trypsin-like serine proteases"/>
    <property type="match status" value="1"/>
</dbReference>
<feature type="disulfide bond" evidence="12">
    <location>
        <begin position="441"/>
        <end position="502"/>
    </location>
</feature>
<feature type="domain" description="Kringle" evidence="13">
    <location>
        <begin position="266"/>
        <end position="297"/>
    </location>
</feature>
<dbReference type="PRINTS" id="PR00258">
    <property type="entry name" value="SPERACTRCPTR"/>
</dbReference>
<evidence type="ECO:0000256" key="5">
    <source>
        <dbReference type="ARBA" id="ARBA00022572"/>
    </source>
</evidence>
<feature type="domain" description="SRCR" evidence="15">
    <location>
        <begin position="299"/>
        <end position="399"/>
    </location>
</feature>
<dbReference type="InterPro" id="IPR000001">
    <property type="entry name" value="Kringle"/>
</dbReference>
<dbReference type="GeneTree" id="ENSGT00940000164412"/>
<dbReference type="InterPro" id="IPR001254">
    <property type="entry name" value="Trypsin_dom"/>
</dbReference>
<dbReference type="PROSITE" id="PS50070">
    <property type="entry name" value="KRINGLE_2"/>
    <property type="match status" value="1"/>
</dbReference>
<evidence type="ECO:0000256" key="8">
    <source>
        <dbReference type="ARBA" id="ARBA00023157"/>
    </source>
</evidence>
<evidence type="ECO:0000256" key="12">
    <source>
        <dbReference type="PROSITE-ProRule" id="PRU00196"/>
    </source>
</evidence>
<feature type="domain" description="SRCR" evidence="15">
    <location>
        <begin position="629"/>
        <end position="727"/>
    </location>
</feature>
<dbReference type="Gene3D" id="2.40.10.10">
    <property type="entry name" value="Trypsin-like serine proteases"/>
    <property type="match status" value="1"/>
</dbReference>
<dbReference type="PRINTS" id="PR00722">
    <property type="entry name" value="CHYMOTRYPSIN"/>
</dbReference>
<dbReference type="InterPro" id="IPR009003">
    <property type="entry name" value="Peptidase_S1_PA"/>
</dbReference>
<dbReference type="InterPro" id="IPR043504">
    <property type="entry name" value="Peptidase_S1_PA_chymotrypsin"/>
</dbReference>
<evidence type="ECO:0000256" key="9">
    <source>
        <dbReference type="ARBA" id="ARBA00023180"/>
    </source>
</evidence>
<keyword evidence="4" id="KW-0964">Secreted</keyword>
<dbReference type="FunFam" id="3.10.250.10:FF:000011">
    <property type="entry name" value="Scavenger receptor class A member 5"/>
    <property type="match status" value="1"/>
</dbReference>
<evidence type="ECO:0000256" key="4">
    <source>
        <dbReference type="ARBA" id="ARBA00022525"/>
    </source>
</evidence>
<keyword evidence="7" id="KW-0677">Repeat</keyword>
<dbReference type="Gene3D" id="2.40.20.10">
    <property type="entry name" value="Plasminogen Kringle 4"/>
    <property type="match status" value="1"/>
</dbReference>
<dbReference type="Proteomes" id="UP000472277">
    <property type="component" value="Chromosome 2"/>
</dbReference>
<dbReference type="Pfam" id="PF00530">
    <property type="entry name" value="SRCR"/>
    <property type="match status" value="4"/>
</dbReference>
<evidence type="ECO:0000256" key="11">
    <source>
        <dbReference type="PROSITE-ProRule" id="PRU00121"/>
    </source>
</evidence>
<dbReference type="FunFam" id="3.10.250.10:FF:000005">
    <property type="entry name" value="Neurotrypsin isoform A"/>
    <property type="match status" value="2"/>
</dbReference>
<feature type="disulfide bond" evidence="12">
    <location>
        <begin position="428"/>
        <end position="492"/>
    </location>
</feature>
<dbReference type="GO" id="GO:0016020">
    <property type="term" value="C:membrane"/>
    <property type="evidence" value="ECO:0007669"/>
    <property type="project" value="InterPro"/>
</dbReference>
<dbReference type="InParanoid" id="A0A673WFL0"/>
<dbReference type="InterPro" id="IPR036772">
    <property type="entry name" value="SRCR-like_dom_sf"/>
</dbReference>
<dbReference type="GO" id="GO:0004252">
    <property type="term" value="F:serine-type endopeptidase activity"/>
    <property type="evidence" value="ECO:0007669"/>
    <property type="project" value="InterPro"/>
</dbReference>
<reference evidence="16" key="1">
    <citation type="submission" date="2025-08" db="UniProtKB">
        <authorList>
            <consortium name="Ensembl"/>
        </authorList>
    </citation>
    <scope>IDENTIFICATION</scope>
</reference>
<gene>
    <name evidence="16" type="primary">LOC115156717</name>
</gene>
<evidence type="ECO:0000259" key="13">
    <source>
        <dbReference type="PROSITE" id="PS50070"/>
    </source>
</evidence>
<feature type="disulfide bond" evidence="12">
    <location>
        <begin position="535"/>
        <end position="599"/>
    </location>
</feature>
<comment type="function">
    <text evidence="1">Plays a role in neuronal plasticity and the proteolytic action may subserve structural reorganizations associated with learning and memory operations.</text>
</comment>
<feature type="disulfide bond" evidence="12">
    <location>
        <begin position="579"/>
        <end position="589"/>
    </location>
</feature>
<dbReference type="Gene3D" id="3.10.250.10">
    <property type="entry name" value="SRCR-like domain"/>
    <property type="match status" value="4"/>
</dbReference>
<dbReference type="PANTHER" id="PTHR19331:SF465">
    <property type="entry name" value="EGG PEPTIDE SPERACT RECEPTOR"/>
    <property type="match status" value="1"/>
</dbReference>
<dbReference type="SMART" id="SM00020">
    <property type="entry name" value="Tryp_SPc"/>
    <property type="match status" value="1"/>
</dbReference>
<dbReference type="Ensembl" id="ENSSTUT00000011474.1">
    <property type="protein sequence ID" value="ENSSTUP00000010794.1"/>
    <property type="gene ID" value="ENSSTUG00000005095.1"/>
</dbReference>
<feature type="disulfide bond" evidence="12">
    <location>
        <begin position="696"/>
        <end position="706"/>
    </location>
</feature>
<dbReference type="InterPro" id="IPR038178">
    <property type="entry name" value="Kringle_sf"/>
</dbReference>
<dbReference type="AlphaFoldDB" id="A0A673WFL0"/>
<dbReference type="PROSITE" id="PS00420">
    <property type="entry name" value="SRCR_1"/>
    <property type="match status" value="4"/>
</dbReference>
<evidence type="ECO:0000256" key="10">
    <source>
        <dbReference type="ARBA" id="ARBA00030576"/>
    </source>
</evidence>
<dbReference type="SMART" id="SM00202">
    <property type="entry name" value="SR"/>
    <property type="match status" value="4"/>
</dbReference>
<comment type="caution">
    <text evidence="12">Lacks conserved residue(s) required for the propagation of feature annotation.</text>
</comment>
<evidence type="ECO:0000256" key="1">
    <source>
        <dbReference type="ARBA" id="ARBA00002744"/>
    </source>
</evidence>
<dbReference type="PROSITE" id="PS50240">
    <property type="entry name" value="TRYPSIN_DOM"/>
    <property type="match status" value="1"/>
</dbReference>
<name>A0A673WFL0_SALTR</name>
<feature type="domain" description="Peptidase S1" evidence="14">
    <location>
        <begin position="761"/>
        <end position="999"/>
    </location>
</feature>
<evidence type="ECO:0000256" key="2">
    <source>
        <dbReference type="ARBA" id="ARBA00004613"/>
    </source>
</evidence>
<keyword evidence="9" id="KW-0325">Glycoprotein</keyword>
<dbReference type="GO" id="GO:0006508">
    <property type="term" value="P:proteolysis"/>
    <property type="evidence" value="ECO:0007669"/>
    <property type="project" value="InterPro"/>
</dbReference>
<evidence type="ECO:0000259" key="14">
    <source>
        <dbReference type="PROSITE" id="PS50240"/>
    </source>
</evidence>
<protein>
    <recommendedName>
        <fullName evidence="3">Neurotrypsin</fullName>
    </recommendedName>
    <alternativeName>
        <fullName evidence="10">Serine protease 12</fullName>
    </alternativeName>
</protein>
<feature type="domain" description="SRCR" evidence="15">
    <location>
        <begin position="403"/>
        <end position="503"/>
    </location>
</feature>
<organism evidence="16 17">
    <name type="scientific">Salmo trutta</name>
    <name type="common">Brown trout</name>
    <dbReference type="NCBI Taxonomy" id="8032"/>
    <lineage>
        <taxon>Eukaryota</taxon>
        <taxon>Metazoa</taxon>
        <taxon>Chordata</taxon>
        <taxon>Craniata</taxon>
        <taxon>Vertebrata</taxon>
        <taxon>Euteleostomi</taxon>
        <taxon>Actinopterygii</taxon>
        <taxon>Neopterygii</taxon>
        <taxon>Teleostei</taxon>
        <taxon>Protacanthopterygii</taxon>
        <taxon>Salmoniformes</taxon>
        <taxon>Salmonidae</taxon>
        <taxon>Salmoninae</taxon>
        <taxon>Salmo</taxon>
    </lineage>
</organism>
<evidence type="ECO:0000256" key="7">
    <source>
        <dbReference type="ARBA" id="ARBA00022737"/>
    </source>
</evidence>
<accession>A0A673WFL0</accession>
<feature type="disulfide bond" evidence="12">
    <location>
        <begin position="368"/>
        <end position="378"/>
    </location>
</feature>
<proteinExistence type="predicted"/>
<feature type="disulfide bond" evidence="12">
    <location>
        <begin position="324"/>
        <end position="388"/>
    </location>
</feature>
<feature type="disulfide bond" evidence="12">
    <location>
        <begin position="548"/>
        <end position="609"/>
    </location>
</feature>
<evidence type="ECO:0000256" key="6">
    <source>
        <dbReference type="ARBA" id="ARBA00022729"/>
    </source>
</evidence>
<evidence type="ECO:0000313" key="17">
    <source>
        <dbReference type="Proteomes" id="UP000472277"/>
    </source>
</evidence>
<keyword evidence="5 11" id="KW-0420">Kringle</keyword>
<dbReference type="PANTHER" id="PTHR19331">
    <property type="entry name" value="SCAVENGER RECEPTOR DOMAIN-CONTAINING"/>
    <property type="match status" value="1"/>
</dbReference>
<feature type="disulfide bond" evidence="12">
    <location>
        <begin position="472"/>
        <end position="482"/>
    </location>
</feature>
<sequence length="1002" mass="107935">MLFSLSPLHISSPYLLSISPPLISSPYLLPLSPLHISSPYLLSISPPLISSPYLLPLSPLHISSSPPLISSPYLLSISPLLSSSPYLLSLSPLHISSPYLLSISPHLLPLSPLHISSPYLLSLSPLLISSPYLLLLSPLHISSPYLLPLSPLLISSPYLLPLSPLHISSSPPLISSPYLLSLSPILISSPYLLSLSPPLISSPYLLPLSPLHISSPYLLISSPYLLISSPYLLSLSPILISSPYLLSISPLHISSPYLLSLSPLFYCRNPDRESNPWCFFRQTSGAIGWAYCDCHQGAARLVGGTSSGSGRVEVYLNGQWGAVCDSHWTDRDASVICRQLGLGEIGTALQQSRFGSGSGLLHYERLSCRGDESSVSQCQSRTFVTGDCSHGNEAGVVCSGLPLRLVGGEEYFEGRVEVFHSGRWGSVCDDQWDDRDAEVICRQLGFGGVAKAWSWAHFGQSSGPILLDAVRCTGNEVFLDQCLHGDWEQHNCDHMEDAGVSCSPYTDGVVRLVGGDSPWEGRVEVFHSGDWGTVCDDHWTQQHTQVVCRQLGYRGHAEVVTDRTFGEGSGIVLLDDVRCEGTESSLLDCRHGTWGHSDCSHGEDVGVRCRAGAKEEETNEYVCVAGPLLRLVGGGSHNEGRVEVYLHGDWGSICDSGWNDLNAAVVCRQLGHSGHAVAAGGFGRGKGPVHLDQVRCTGKEDFLGECPSLGRGRDGCRWRQDAGVSCDHAPRATEGKARPSELTCGVRKIVEEGNERKSGGGGRENVLRTSWPWQVSVWLGSEGKDGHPICSGTLISPCWALASAHCFTRFGIGPSQYVVRVGGSDRILTPERVVVHRKFRADQGPGGHDLALLRLPSPKDHCLTFDPHTNAACLPTPDAAGGKTPLSCIAAVTAGWDGPDAVLQSWVPLLTSWQCKKRYGDGYSSHGTLCAGSPPDTRRLHGNNGCQGNWGGGLVCQGEGGRWVLTGIVSGGYGCSDPSTPALYTRVRRFRGWIEEVTHTQS</sequence>
<keyword evidence="8 12" id="KW-1015">Disulfide bond</keyword>
<dbReference type="InterPro" id="IPR013806">
    <property type="entry name" value="Kringle-like"/>
</dbReference>
<comment type="subcellular location">
    <subcellularLocation>
        <location evidence="2">Secreted</location>
    </subcellularLocation>
</comment>
<evidence type="ECO:0000256" key="3">
    <source>
        <dbReference type="ARBA" id="ARBA00017669"/>
    </source>
</evidence>
<keyword evidence="6" id="KW-0732">Signal</keyword>
<keyword evidence="17" id="KW-1185">Reference proteome</keyword>
<evidence type="ECO:0000259" key="15">
    <source>
        <dbReference type="PROSITE" id="PS50287"/>
    </source>
</evidence>
<dbReference type="Pfam" id="PF00089">
    <property type="entry name" value="Trypsin"/>
    <property type="match status" value="1"/>
</dbReference>
<dbReference type="InterPro" id="IPR018056">
    <property type="entry name" value="Kringle_CS"/>
</dbReference>
<evidence type="ECO:0000313" key="16">
    <source>
        <dbReference type="Ensembl" id="ENSSTUP00000010794.1"/>
    </source>
</evidence>
<dbReference type="InterPro" id="IPR001314">
    <property type="entry name" value="Peptidase_S1A"/>
</dbReference>
<dbReference type="FunFam" id="3.10.250.10:FF:000006">
    <property type="entry name" value="neurotrypsin isoform X2"/>
    <property type="match status" value="1"/>
</dbReference>
<reference evidence="16" key="2">
    <citation type="submission" date="2025-09" db="UniProtKB">
        <authorList>
            <consortium name="Ensembl"/>
        </authorList>
    </citation>
    <scope>IDENTIFICATION</scope>
</reference>
<feature type="domain" description="SRCR" evidence="15">
    <location>
        <begin position="510"/>
        <end position="610"/>
    </location>
</feature>
<dbReference type="SUPFAM" id="SSF57440">
    <property type="entry name" value="Kringle-like"/>
    <property type="match status" value="1"/>
</dbReference>